<evidence type="ECO:0000256" key="1">
    <source>
        <dbReference type="SAM" id="MobiDB-lite"/>
    </source>
</evidence>
<dbReference type="AlphaFoldDB" id="A0A9J5XZD8"/>
<protein>
    <submittedName>
        <fullName evidence="2">Uncharacterized protein</fullName>
    </submittedName>
</protein>
<evidence type="ECO:0000313" key="2">
    <source>
        <dbReference type="EMBL" id="KAG5593561.1"/>
    </source>
</evidence>
<comment type="caution">
    <text evidence="2">The sequence shown here is derived from an EMBL/GenBank/DDBJ whole genome shotgun (WGS) entry which is preliminary data.</text>
</comment>
<gene>
    <name evidence="2" type="ORF">H5410_044075</name>
</gene>
<name>A0A9J5XZD8_SOLCO</name>
<dbReference type="EMBL" id="JACXVP010000008">
    <property type="protein sequence ID" value="KAG5593561.1"/>
    <property type="molecule type" value="Genomic_DNA"/>
</dbReference>
<dbReference type="Proteomes" id="UP000824120">
    <property type="component" value="Chromosome 8"/>
</dbReference>
<feature type="compositionally biased region" description="Polar residues" evidence="1">
    <location>
        <begin position="31"/>
        <end position="46"/>
    </location>
</feature>
<organism evidence="2 3">
    <name type="scientific">Solanum commersonii</name>
    <name type="common">Commerson's wild potato</name>
    <name type="synonym">Commerson's nightshade</name>
    <dbReference type="NCBI Taxonomy" id="4109"/>
    <lineage>
        <taxon>Eukaryota</taxon>
        <taxon>Viridiplantae</taxon>
        <taxon>Streptophyta</taxon>
        <taxon>Embryophyta</taxon>
        <taxon>Tracheophyta</taxon>
        <taxon>Spermatophyta</taxon>
        <taxon>Magnoliopsida</taxon>
        <taxon>eudicotyledons</taxon>
        <taxon>Gunneridae</taxon>
        <taxon>Pentapetalae</taxon>
        <taxon>asterids</taxon>
        <taxon>lamiids</taxon>
        <taxon>Solanales</taxon>
        <taxon>Solanaceae</taxon>
        <taxon>Solanoideae</taxon>
        <taxon>Solaneae</taxon>
        <taxon>Solanum</taxon>
    </lineage>
</organism>
<accession>A0A9J5XZD8</accession>
<sequence length="61" mass="6904">MNFLVIRNSNFIFAKIFNGRSLSPTMEPVGPNSQNGPFSKSNDPQSRISTLFLPNFLMNIR</sequence>
<reference evidence="2 3" key="1">
    <citation type="submission" date="2020-09" db="EMBL/GenBank/DDBJ databases">
        <title>De no assembly of potato wild relative species, Solanum commersonii.</title>
        <authorList>
            <person name="Cho K."/>
        </authorList>
    </citation>
    <scope>NUCLEOTIDE SEQUENCE [LARGE SCALE GENOMIC DNA]</scope>
    <source>
        <strain evidence="2">LZ3.2</strain>
        <tissue evidence="2">Leaf</tissue>
    </source>
</reference>
<keyword evidence="3" id="KW-1185">Reference proteome</keyword>
<evidence type="ECO:0000313" key="3">
    <source>
        <dbReference type="Proteomes" id="UP000824120"/>
    </source>
</evidence>
<feature type="region of interest" description="Disordered" evidence="1">
    <location>
        <begin position="24"/>
        <end position="46"/>
    </location>
</feature>
<proteinExistence type="predicted"/>